<evidence type="ECO:0000313" key="2">
    <source>
        <dbReference type="Proteomes" id="UP000272117"/>
    </source>
</evidence>
<protein>
    <submittedName>
        <fullName evidence="1">Uncharacterized protein</fullName>
    </submittedName>
</protein>
<gene>
    <name evidence="1" type="ORF">EFB08_21370</name>
</gene>
<comment type="caution">
    <text evidence="1">The sequence shown here is derived from an EMBL/GenBank/DDBJ whole genome shotgun (WGS) entry which is preliminary data.</text>
</comment>
<organism evidence="1 2">
    <name type="scientific">Rufibacter latericius</name>
    <dbReference type="NCBI Taxonomy" id="2487040"/>
    <lineage>
        <taxon>Bacteria</taxon>
        <taxon>Pseudomonadati</taxon>
        <taxon>Bacteroidota</taxon>
        <taxon>Cytophagia</taxon>
        <taxon>Cytophagales</taxon>
        <taxon>Hymenobacteraceae</taxon>
        <taxon>Rufibacter</taxon>
    </lineage>
</organism>
<dbReference type="EMBL" id="RJJD01000021">
    <property type="protein sequence ID" value="RNI22647.1"/>
    <property type="molecule type" value="Genomic_DNA"/>
</dbReference>
<sequence length="93" mass="10647">MKDKYEQLMMRQEAAQVDQTPKDWRAELMSISEYMQEMLKLEGIPFVMAGSGIRLFDATRGDDAFWCLVTALEDTVGWVGAYDARKAYDAIVE</sequence>
<dbReference type="RefSeq" id="WP_123129004.1">
    <property type="nucleotide sequence ID" value="NZ_RJJD01000021.1"/>
</dbReference>
<evidence type="ECO:0000313" key="1">
    <source>
        <dbReference type="EMBL" id="RNI22647.1"/>
    </source>
</evidence>
<dbReference type="AlphaFoldDB" id="A0A3M9MBW8"/>
<proteinExistence type="predicted"/>
<reference evidence="1 2" key="1">
    <citation type="submission" date="2018-11" db="EMBL/GenBank/DDBJ databases">
        <title>Rufibacter latericius sp. nov., isolated from water in Baiyang Lake.</title>
        <authorList>
            <person name="Yang Y."/>
        </authorList>
    </citation>
    <scope>NUCLEOTIDE SEQUENCE [LARGE SCALE GENOMIC DNA]</scope>
    <source>
        <strain evidence="1 2">R-22-1c-1</strain>
    </source>
</reference>
<keyword evidence="2" id="KW-1185">Reference proteome</keyword>
<name>A0A3M9MBW8_9BACT</name>
<accession>A0A3M9MBW8</accession>
<dbReference type="Proteomes" id="UP000272117">
    <property type="component" value="Unassembled WGS sequence"/>
</dbReference>